<keyword evidence="3" id="KW-0808">Transferase</keyword>
<dbReference type="SMART" id="SM00507">
    <property type="entry name" value="HNHc"/>
    <property type="match status" value="1"/>
</dbReference>
<dbReference type="InterPro" id="IPR051083">
    <property type="entry name" value="GrpII_Intron_Splice-Mob/Def"/>
</dbReference>
<organism evidence="3">
    <name type="scientific">uncultured Leptolyngbya sp</name>
    <dbReference type="NCBI Taxonomy" id="332963"/>
    <lineage>
        <taxon>Bacteria</taxon>
        <taxon>Bacillati</taxon>
        <taxon>Cyanobacteriota</taxon>
        <taxon>Cyanophyceae</taxon>
        <taxon>Leptolyngbyales</taxon>
        <taxon>Leptolyngbyaceae</taxon>
        <taxon>Leptolyngbya group</taxon>
        <taxon>Leptolyngbya</taxon>
        <taxon>environmental samples</taxon>
    </lineage>
</organism>
<dbReference type="EC" id="2.7.7.49" evidence="3"/>
<evidence type="ECO:0000259" key="2">
    <source>
        <dbReference type="PROSITE" id="PS50878"/>
    </source>
</evidence>
<accession>A0A6J4M1P2</accession>
<dbReference type="GO" id="GO:0003676">
    <property type="term" value="F:nucleic acid binding"/>
    <property type="evidence" value="ECO:0007669"/>
    <property type="project" value="InterPro"/>
</dbReference>
<dbReference type="GO" id="GO:0004519">
    <property type="term" value="F:endonuclease activity"/>
    <property type="evidence" value="ECO:0007669"/>
    <property type="project" value="InterPro"/>
</dbReference>
<sequence length="583" mass="66891">MNTVLRPMYEWKQLPWKQIQRQVFKLQNRIYRASCCGNVKVVRKLQRLLLQSWSARCLAVRRVTQDNAGRKTAGIDGKASLSPQARLHLVATLKIGQTASPARRIWIPKPGSEEQRPLGILTLHDRALQALVKLALEPEWEAKFEPGSYGFRPGRSAQDAIQALYLSLTQAPKYGLDADILQCFNRIDHSKLLQKLHTFPALRRQIKAWLKAGVMDQGRFSRTEAGTQQGGVLSPLLSNVALHGLETALKQQIPPGRAKLTVSRYADDFVLLHQDLDVIQQCQQFTNEWLHQIGLELKPSKTRICHTLIPVEGRIGFEFLGFEVRQYEVGKTHSRRGFKTLIKPSSTAIHRHLQQIRNIVDRHKAVCQTALISHLNPVIWGWSRYYANVCSKAVFQRVDWAVWQKLWKWARRRHPNKTRAWVANKYWQRQAGRKGFSSARKGLRLHQDCPISRHIKVKGTKTPFDQDWLYWSERLGKHPTIPARVAWLLKQQRGKCNLCGLYFHAEDLLEIDHIIPKALGGKDESQNWQLLHRHCHDTKTAGDGFHPNHRCGTDDNSQDVEEPDKPKGLRPVLQTSGIGRPSR</sequence>
<gene>
    <name evidence="3" type="ORF">AVDCRST_MAG94-2553</name>
</gene>
<dbReference type="Gene3D" id="1.10.30.50">
    <property type="match status" value="1"/>
</dbReference>
<dbReference type="Pfam" id="PF01844">
    <property type="entry name" value="HNH"/>
    <property type="match status" value="1"/>
</dbReference>
<dbReference type="InterPro" id="IPR003615">
    <property type="entry name" value="HNH_nuc"/>
</dbReference>
<proteinExistence type="predicted"/>
<feature type="domain" description="Reverse transcriptase" evidence="2">
    <location>
        <begin position="88"/>
        <end position="324"/>
    </location>
</feature>
<reference evidence="3" key="1">
    <citation type="submission" date="2020-02" db="EMBL/GenBank/DDBJ databases">
        <authorList>
            <person name="Meier V. D."/>
        </authorList>
    </citation>
    <scope>NUCLEOTIDE SEQUENCE</scope>
    <source>
        <strain evidence="3">AVDCRST_MAG94</strain>
    </source>
</reference>
<evidence type="ECO:0000256" key="1">
    <source>
        <dbReference type="SAM" id="MobiDB-lite"/>
    </source>
</evidence>
<dbReference type="CDD" id="cd00085">
    <property type="entry name" value="HNHc"/>
    <property type="match status" value="1"/>
</dbReference>
<dbReference type="InterPro" id="IPR013597">
    <property type="entry name" value="Mat_intron_G2"/>
</dbReference>
<dbReference type="InterPro" id="IPR002711">
    <property type="entry name" value="HNH"/>
</dbReference>
<dbReference type="AlphaFoldDB" id="A0A6J4M1P2"/>
<dbReference type="InterPro" id="IPR030931">
    <property type="entry name" value="Group_II_RT_mat"/>
</dbReference>
<dbReference type="InterPro" id="IPR043502">
    <property type="entry name" value="DNA/RNA_pol_sf"/>
</dbReference>
<dbReference type="CDD" id="cd01651">
    <property type="entry name" value="RT_G2_intron"/>
    <property type="match status" value="1"/>
</dbReference>
<dbReference type="NCBIfam" id="TIGR04416">
    <property type="entry name" value="group_II_RT_mat"/>
    <property type="match status" value="1"/>
</dbReference>
<dbReference type="PANTHER" id="PTHR34047">
    <property type="entry name" value="NUCLEAR INTRON MATURASE 1, MITOCHONDRIAL-RELATED"/>
    <property type="match status" value="1"/>
</dbReference>
<dbReference type="Pfam" id="PF13655">
    <property type="entry name" value="RVT_N"/>
    <property type="match status" value="1"/>
</dbReference>
<dbReference type="Pfam" id="PF00078">
    <property type="entry name" value="RVT_1"/>
    <property type="match status" value="1"/>
</dbReference>
<dbReference type="SUPFAM" id="SSF56672">
    <property type="entry name" value="DNA/RNA polymerases"/>
    <property type="match status" value="1"/>
</dbReference>
<dbReference type="GO" id="GO:0003964">
    <property type="term" value="F:RNA-directed DNA polymerase activity"/>
    <property type="evidence" value="ECO:0007669"/>
    <property type="project" value="UniProtKB-KW"/>
</dbReference>
<name>A0A6J4M1P2_9CYAN</name>
<keyword evidence="3" id="KW-0548">Nucleotidyltransferase</keyword>
<dbReference type="PANTHER" id="PTHR34047:SF10">
    <property type="entry name" value="GROUP II INTRON-ASSOCIATED OPEN READING FRAME"/>
    <property type="match status" value="1"/>
</dbReference>
<dbReference type="InterPro" id="IPR025960">
    <property type="entry name" value="RVT_N"/>
</dbReference>
<protein>
    <submittedName>
        <fullName evidence="3">Retron-type RNA-directed DNA polymerase</fullName>
        <ecNumber evidence="3">2.7.7.49</ecNumber>
    </submittedName>
</protein>
<evidence type="ECO:0000313" key="3">
    <source>
        <dbReference type="EMBL" id="CAA9346450.1"/>
    </source>
</evidence>
<dbReference type="GO" id="GO:0008270">
    <property type="term" value="F:zinc ion binding"/>
    <property type="evidence" value="ECO:0007669"/>
    <property type="project" value="InterPro"/>
</dbReference>
<dbReference type="PROSITE" id="PS50878">
    <property type="entry name" value="RT_POL"/>
    <property type="match status" value="1"/>
</dbReference>
<dbReference type="EMBL" id="CADCTY010000895">
    <property type="protein sequence ID" value="CAA9346450.1"/>
    <property type="molecule type" value="Genomic_DNA"/>
</dbReference>
<keyword evidence="3" id="KW-0695">RNA-directed DNA polymerase</keyword>
<feature type="region of interest" description="Disordered" evidence="1">
    <location>
        <begin position="541"/>
        <end position="583"/>
    </location>
</feature>
<dbReference type="Pfam" id="PF08388">
    <property type="entry name" value="GIIM"/>
    <property type="match status" value="1"/>
</dbReference>
<dbReference type="InterPro" id="IPR000477">
    <property type="entry name" value="RT_dom"/>
</dbReference>